<keyword evidence="3" id="KW-1185">Reference proteome</keyword>
<evidence type="ECO:0000259" key="1">
    <source>
        <dbReference type="Pfam" id="PF14040"/>
    </source>
</evidence>
<dbReference type="AlphaFoldDB" id="A0A2W2FG95"/>
<evidence type="ECO:0000313" key="2">
    <source>
        <dbReference type="EMBL" id="PZG27635.1"/>
    </source>
</evidence>
<comment type="caution">
    <text evidence="2">The sequence shown here is derived from an EMBL/GenBank/DDBJ whole genome shotgun (WGS) entry which is preliminary data.</text>
</comment>
<feature type="domain" description="Deoxyribonuclease NucA/NucB" evidence="1">
    <location>
        <begin position="12"/>
        <end position="102"/>
    </location>
</feature>
<accession>A0A2W2FG95</accession>
<dbReference type="Pfam" id="PF14040">
    <property type="entry name" value="DNase_NucA_NucB"/>
    <property type="match status" value="1"/>
</dbReference>
<sequence length="148" mass="16533">MPGRFDWNNVGCELVQNQASPCLHRTRDATTIENNRKKSIAQCRKLKPGYKKPDSCDEFPFASTREGAASTVSNYSVKIIKDRDNCSSGARTSVFYQRNRILDRYPFWVDVIRKGTRHPVSGAPGVILIDPLPDEVVDLDGCSIDGVD</sequence>
<dbReference type="InterPro" id="IPR029476">
    <property type="entry name" value="DNase_NucA_NucB"/>
</dbReference>
<name>A0A2W2FG95_9ACTN</name>
<reference evidence="2 3" key="1">
    <citation type="submission" date="2018-01" db="EMBL/GenBank/DDBJ databases">
        <title>Draft genome sequence of Sphaerisporangium sp. 7K107.</title>
        <authorList>
            <person name="Sahin N."/>
            <person name="Saygin H."/>
            <person name="Ay H."/>
        </authorList>
    </citation>
    <scope>NUCLEOTIDE SEQUENCE [LARGE SCALE GENOMIC DNA]</scope>
    <source>
        <strain evidence="2 3">7K107</strain>
    </source>
</reference>
<proteinExistence type="predicted"/>
<evidence type="ECO:0000313" key="3">
    <source>
        <dbReference type="Proteomes" id="UP000248544"/>
    </source>
</evidence>
<protein>
    <recommendedName>
        <fullName evidence="1">Deoxyribonuclease NucA/NucB domain-containing protein</fullName>
    </recommendedName>
</protein>
<gene>
    <name evidence="2" type="ORF">C1I98_33250</name>
</gene>
<organism evidence="2 3">
    <name type="scientific">Spongiactinospora gelatinilytica</name>
    <dbReference type="NCBI Taxonomy" id="2666298"/>
    <lineage>
        <taxon>Bacteria</taxon>
        <taxon>Bacillati</taxon>
        <taxon>Actinomycetota</taxon>
        <taxon>Actinomycetes</taxon>
        <taxon>Streptosporangiales</taxon>
        <taxon>Streptosporangiaceae</taxon>
        <taxon>Spongiactinospora</taxon>
    </lineage>
</organism>
<dbReference type="EMBL" id="POUA01000412">
    <property type="protein sequence ID" value="PZG27635.1"/>
    <property type="molecule type" value="Genomic_DNA"/>
</dbReference>
<dbReference type="Proteomes" id="UP000248544">
    <property type="component" value="Unassembled WGS sequence"/>
</dbReference>